<evidence type="ECO:0000313" key="1">
    <source>
        <dbReference type="EMBL" id="NWJ47216.1"/>
    </source>
</evidence>
<gene>
    <name evidence="1" type="primary">phnH</name>
    <name evidence="1" type="ORF">HXX08_15245</name>
    <name evidence="2" type="ORF">OZ401_002720</name>
</gene>
<protein>
    <submittedName>
        <fullName evidence="1">Phosphonate C-P lyase system protein PhnH</fullName>
    </submittedName>
</protein>
<dbReference type="InterPro" id="IPR008772">
    <property type="entry name" value="Phosphonate_metab_PhnH"/>
</dbReference>
<name>A0A8T7M5A4_9CHLR</name>
<dbReference type="RefSeq" id="WP_341471018.1">
    <property type="nucleotide sequence ID" value="NZ_CP128400.1"/>
</dbReference>
<dbReference type="Proteomes" id="UP001431572">
    <property type="component" value="Chromosome 2"/>
</dbReference>
<evidence type="ECO:0000313" key="4">
    <source>
        <dbReference type="Proteomes" id="UP001431572"/>
    </source>
</evidence>
<dbReference type="NCBIfam" id="TIGR03292">
    <property type="entry name" value="PhnH_redo"/>
    <property type="match status" value="1"/>
</dbReference>
<organism evidence="1 3">
    <name type="scientific">Candidatus Chlorohelix allophototropha</name>
    <dbReference type="NCBI Taxonomy" id="3003348"/>
    <lineage>
        <taxon>Bacteria</taxon>
        <taxon>Bacillati</taxon>
        <taxon>Chloroflexota</taxon>
        <taxon>Chloroflexia</taxon>
        <taxon>Candidatus Chloroheliales</taxon>
        <taxon>Candidatus Chloroheliaceae</taxon>
        <taxon>Candidatus Chlorohelix</taxon>
    </lineage>
</organism>
<dbReference type="EMBL" id="JACATZ010000003">
    <property type="protein sequence ID" value="NWJ47216.1"/>
    <property type="molecule type" value="Genomic_DNA"/>
</dbReference>
<dbReference type="Pfam" id="PF05845">
    <property type="entry name" value="PhnH"/>
    <property type="match status" value="1"/>
</dbReference>
<reference evidence="2" key="2">
    <citation type="journal article" date="2024" name="Nature">
        <title>Anoxygenic phototroph of the Chloroflexota uses a type I reaction centre.</title>
        <authorList>
            <person name="Tsuji J.M."/>
            <person name="Shaw N.A."/>
            <person name="Nagashima S."/>
            <person name="Venkiteswaran J.J."/>
            <person name="Schiff S.L."/>
            <person name="Watanabe T."/>
            <person name="Fukui M."/>
            <person name="Hanada S."/>
            <person name="Tank M."/>
            <person name="Neufeld J.D."/>
        </authorList>
    </citation>
    <scope>NUCLEOTIDE SEQUENCE</scope>
    <source>
        <strain evidence="2">L227-S17</strain>
    </source>
</reference>
<dbReference type="Gene3D" id="3.40.50.11310">
    <property type="entry name" value="Bacterial phosphonate metabolism protein PhnH"/>
    <property type="match status" value="1"/>
</dbReference>
<dbReference type="GO" id="GO:0019634">
    <property type="term" value="P:organic phosphonate metabolic process"/>
    <property type="evidence" value="ECO:0007669"/>
    <property type="project" value="InterPro"/>
</dbReference>
<evidence type="ECO:0000313" key="2">
    <source>
        <dbReference type="EMBL" id="WJW69127.1"/>
    </source>
</evidence>
<dbReference type="AlphaFoldDB" id="A0A8T7M5A4"/>
<sequence length="226" mass="24332">MSAISLTPARRFDHTRDSQKIFRVMLDALANPGQVFHLPKTGDFFGNTLPNSSRNYAHFETLGAFLATILDHEVTFCLLGDETIAADLSSVICTSANCRSVPRDKADYVFTLQPPVASLPAQLKPGNLIYPDSSATLICLVPDLLGENPEGKKGALLELSGPGVKLGQRLWVAGTNATFFVSLGEVNAAYPLGIDVFWLTPGGVLVGLPRSTRLSILEEGRIGEDF</sequence>
<dbReference type="EMBL" id="CP128400">
    <property type="protein sequence ID" value="WJW69127.1"/>
    <property type="molecule type" value="Genomic_DNA"/>
</dbReference>
<keyword evidence="1" id="KW-0456">Lyase</keyword>
<reference evidence="1 3" key="1">
    <citation type="submission" date="2020-06" db="EMBL/GenBank/DDBJ databases">
        <title>Anoxygenic phototrophic Chloroflexota member uses a Type I reaction center.</title>
        <authorList>
            <person name="Tsuji J.M."/>
            <person name="Shaw N.A."/>
            <person name="Nagashima S."/>
            <person name="Venkiteswaran J."/>
            <person name="Schiff S.L."/>
            <person name="Hanada S."/>
            <person name="Tank M."/>
            <person name="Neufeld J.D."/>
        </authorList>
    </citation>
    <scope>NUCLEOTIDE SEQUENCE [LARGE SCALE GENOMIC DNA]</scope>
    <source>
        <strain evidence="1">L227-S17</strain>
    </source>
</reference>
<dbReference type="GO" id="GO:0016829">
    <property type="term" value="F:lyase activity"/>
    <property type="evidence" value="ECO:0007669"/>
    <property type="project" value="UniProtKB-KW"/>
</dbReference>
<dbReference type="Proteomes" id="UP000521676">
    <property type="component" value="Unassembled WGS sequence"/>
</dbReference>
<dbReference type="InterPro" id="IPR038058">
    <property type="entry name" value="PhnH-like_sp"/>
</dbReference>
<dbReference type="SUPFAM" id="SSF159709">
    <property type="entry name" value="PhnH-like"/>
    <property type="match status" value="1"/>
</dbReference>
<evidence type="ECO:0000313" key="3">
    <source>
        <dbReference type="Proteomes" id="UP000521676"/>
    </source>
</evidence>
<proteinExistence type="predicted"/>
<accession>A0A8T7M5A4</accession>
<keyword evidence="4" id="KW-1185">Reference proteome</keyword>